<keyword evidence="1" id="KW-0732">Signal</keyword>
<evidence type="ECO:0000313" key="3">
    <source>
        <dbReference type="Proteomes" id="UP000188268"/>
    </source>
</evidence>
<evidence type="ECO:0000313" key="2">
    <source>
        <dbReference type="EMBL" id="OMO93746.1"/>
    </source>
</evidence>
<gene>
    <name evidence="2" type="ORF">CCACVL1_06368</name>
</gene>
<sequence length="82" mass="9032">MVKFFQLYSISLILLAFTSVLANKGCNLEAMQQLQNLQEIEGGQVKCGELKVLAIQTITQAGGRIDHAEVAYNLPSLTVYMI</sequence>
<proteinExistence type="predicted"/>
<keyword evidence="3" id="KW-1185">Reference proteome</keyword>
<feature type="signal peptide" evidence="1">
    <location>
        <begin position="1"/>
        <end position="22"/>
    </location>
</feature>
<dbReference type="EMBL" id="AWWV01008048">
    <property type="protein sequence ID" value="OMO93746.1"/>
    <property type="molecule type" value="Genomic_DNA"/>
</dbReference>
<dbReference type="AlphaFoldDB" id="A0A1R3JFY4"/>
<comment type="caution">
    <text evidence="2">The sequence shown here is derived from an EMBL/GenBank/DDBJ whole genome shotgun (WGS) entry which is preliminary data.</text>
</comment>
<organism evidence="2 3">
    <name type="scientific">Corchorus capsularis</name>
    <name type="common">Jute</name>
    <dbReference type="NCBI Taxonomy" id="210143"/>
    <lineage>
        <taxon>Eukaryota</taxon>
        <taxon>Viridiplantae</taxon>
        <taxon>Streptophyta</taxon>
        <taxon>Embryophyta</taxon>
        <taxon>Tracheophyta</taxon>
        <taxon>Spermatophyta</taxon>
        <taxon>Magnoliopsida</taxon>
        <taxon>eudicotyledons</taxon>
        <taxon>Gunneridae</taxon>
        <taxon>Pentapetalae</taxon>
        <taxon>rosids</taxon>
        <taxon>malvids</taxon>
        <taxon>Malvales</taxon>
        <taxon>Malvaceae</taxon>
        <taxon>Grewioideae</taxon>
        <taxon>Apeibeae</taxon>
        <taxon>Corchorus</taxon>
    </lineage>
</organism>
<reference evidence="2 3" key="1">
    <citation type="submission" date="2013-09" db="EMBL/GenBank/DDBJ databases">
        <title>Corchorus capsularis genome sequencing.</title>
        <authorList>
            <person name="Alam M."/>
            <person name="Haque M.S."/>
            <person name="Islam M.S."/>
            <person name="Emdad E.M."/>
            <person name="Islam M.M."/>
            <person name="Ahmed B."/>
            <person name="Halim A."/>
            <person name="Hossen Q.M.M."/>
            <person name="Hossain M.Z."/>
            <person name="Ahmed R."/>
            <person name="Khan M.M."/>
            <person name="Islam R."/>
            <person name="Rashid M.M."/>
            <person name="Khan S.A."/>
            <person name="Rahman M.S."/>
            <person name="Alam M."/>
        </authorList>
    </citation>
    <scope>NUCLEOTIDE SEQUENCE [LARGE SCALE GENOMIC DNA]</scope>
    <source>
        <strain evidence="3">cv. CVL-1</strain>
        <tissue evidence="2">Whole seedling</tissue>
    </source>
</reference>
<dbReference type="Gramene" id="OMO93746">
    <property type="protein sequence ID" value="OMO93746"/>
    <property type="gene ID" value="CCACVL1_06368"/>
</dbReference>
<dbReference type="Proteomes" id="UP000188268">
    <property type="component" value="Unassembled WGS sequence"/>
</dbReference>
<feature type="chain" id="PRO_5010258177" evidence="1">
    <location>
        <begin position="23"/>
        <end position="82"/>
    </location>
</feature>
<protein>
    <submittedName>
        <fullName evidence="2">Uncharacterized protein</fullName>
    </submittedName>
</protein>
<accession>A0A1R3JFY4</accession>
<name>A0A1R3JFY4_COCAP</name>
<evidence type="ECO:0000256" key="1">
    <source>
        <dbReference type="SAM" id="SignalP"/>
    </source>
</evidence>